<accession>A0ABT3L7L7</accession>
<dbReference type="InterPro" id="IPR007842">
    <property type="entry name" value="HEPN_dom"/>
</dbReference>
<dbReference type="Gene3D" id="1.20.120.330">
    <property type="entry name" value="Nucleotidyltransferases domain 2"/>
    <property type="match status" value="1"/>
</dbReference>
<evidence type="ECO:0000313" key="3">
    <source>
        <dbReference type="EMBL" id="MCW6037513.1"/>
    </source>
</evidence>
<evidence type="ECO:0000256" key="1">
    <source>
        <dbReference type="ARBA" id="ARBA00038248"/>
    </source>
</evidence>
<sequence length="123" mass="14272">MNENQQQLIAKAKQSLNAAQYLYEGEYYDFAVARAYYTMFYVASAFLESEGLSFSKHSAVISAFGREFTKTERIPKEFHRHLKEAQDLRLLGDYGEMNILEKEEAATQIERAEAFLNLIYTHL</sequence>
<comment type="caution">
    <text evidence="3">The sequence shown here is derived from an EMBL/GenBank/DDBJ whole genome shotgun (WGS) entry which is preliminary data.</text>
</comment>
<evidence type="ECO:0000259" key="2">
    <source>
        <dbReference type="Pfam" id="PF05168"/>
    </source>
</evidence>
<proteinExistence type="inferred from homology"/>
<comment type="similarity">
    <text evidence="1">Belongs to the UPF0332 family.</text>
</comment>
<dbReference type="InterPro" id="IPR052226">
    <property type="entry name" value="UPF0332_toxin"/>
</dbReference>
<reference evidence="3 4" key="1">
    <citation type="submission" date="2021-08" db="EMBL/GenBank/DDBJ databases">
        <title>Draft genome sequence of Spirulina subsalsa with high tolerance to salinity and hype-accumulation of phycocyanin.</title>
        <authorList>
            <person name="Pei H."/>
            <person name="Jiang L."/>
        </authorList>
    </citation>
    <scope>NUCLEOTIDE SEQUENCE [LARGE SCALE GENOMIC DNA]</scope>
    <source>
        <strain evidence="3 4">FACHB-351</strain>
    </source>
</reference>
<dbReference type="Pfam" id="PF05168">
    <property type="entry name" value="HEPN"/>
    <property type="match status" value="1"/>
</dbReference>
<name>A0ABT3L7L7_9CYAN</name>
<organism evidence="3 4">
    <name type="scientific">Spirulina subsalsa FACHB-351</name>
    <dbReference type="NCBI Taxonomy" id="234711"/>
    <lineage>
        <taxon>Bacteria</taxon>
        <taxon>Bacillati</taxon>
        <taxon>Cyanobacteriota</taxon>
        <taxon>Cyanophyceae</taxon>
        <taxon>Spirulinales</taxon>
        <taxon>Spirulinaceae</taxon>
        <taxon>Spirulina</taxon>
    </lineage>
</organism>
<dbReference type="PANTHER" id="PTHR36565:SF1">
    <property type="entry name" value="UPF0332 PROTEIN TM_1000"/>
    <property type="match status" value="1"/>
</dbReference>
<dbReference type="PANTHER" id="PTHR36565">
    <property type="entry name" value="UPF0332 PROTEIN TM_1000"/>
    <property type="match status" value="1"/>
</dbReference>
<feature type="domain" description="HEPN" evidence="2">
    <location>
        <begin position="6"/>
        <end position="118"/>
    </location>
</feature>
<gene>
    <name evidence="3" type="ORF">K4A83_14695</name>
</gene>
<evidence type="ECO:0000313" key="4">
    <source>
        <dbReference type="Proteomes" id="UP001526426"/>
    </source>
</evidence>
<dbReference type="RefSeq" id="WP_265265372.1">
    <property type="nucleotide sequence ID" value="NZ_JAIHOM010000075.1"/>
</dbReference>
<dbReference type="EMBL" id="JAIHOM010000075">
    <property type="protein sequence ID" value="MCW6037513.1"/>
    <property type="molecule type" value="Genomic_DNA"/>
</dbReference>
<keyword evidence="4" id="KW-1185">Reference proteome</keyword>
<protein>
    <submittedName>
        <fullName evidence="3">HEPN domain-containing protein</fullName>
    </submittedName>
</protein>
<dbReference type="Proteomes" id="UP001526426">
    <property type="component" value="Unassembled WGS sequence"/>
</dbReference>